<organism evidence="3 4">
    <name type="scientific">Scylla paramamosain</name>
    <name type="common">Mud crab</name>
    <dbReference type="NCBI Taxonomy" id="85552"/>
    <lineage>
        <taxon>Eukaryota</taxon>
        <taxon>Metazoa</taxon>
        <taxon>Ecdysozoa</taxon>
        <taxon>Arthropoda</taxon>
        <taxon>Crustacea</taxon>
        <taxon>Multicrustacea</taxon>
        <taxon>Malacostraca</taxon>
        <taxon>Eumalacostraca</taxon>
        <taxon>Eucarida</taxon>
        <taxon>Decapoda</taxon>
        <taxon>Pleocyemata</taxon>
        <taxon>Brachyura</taxon>
        <taxon>Eubrachyura</taxon>
        <taxon>Portunoidea</taxon>
        <taxon>Portunidae</taxon>
        <taxon>Portuninae</taxon>
        <taxon>Scylla</taxon>
    </lineage>
</organism>
<reference evidence="3 4" key="1">
    <citation type="submission" date="2023-03" db="EMBL/GenBank/DDBJ databases">
        <title>High-quality genome of Scylla paramamosain provides insights in environmental adaptation.</title>
        <authorList>
            <person name="Zhang L."/>
        </authorList>
    </citation>
    <scope>NUCLEOTIDE SEQUENCE [LARGE SCALE GENOMIC DNA]</scope>
    <source>
        <strain evidence="3">LZ_2023a</strain>
        <tissue evidence="3">Muscle</tissue>
    </source>
</reference>
<dbReference type="PANTHER" id="PTHR23279:SF45">
    <property type="entry name" value="DEFECTIVE PROBOSCIS EXTENSION RESPONSE 12, ISOFORM C"/>
    <property type="match status" value="1"/>
</dbReference>
<dbReference type="Pfam" id="PF07686">
    <property type="entry name" value="V-set"/>
    <property type="match status" value="1"/>
</dbReference>
<evidence type="ECO:0000313" key="3">
    <source>
        <dbReference type="EMBL" id="KAK8405398.1"/>
    </source>
</evidence>
<dbReference type="InterPro" id="IPR003599">
    <property type="entry name" value="Ig_sub"/>
</dbReference>
<dbReference type="SMART" id="SM00409">
    <property type="entry name" value="IG"/>
    <property type="match status" value="2"/>
</dbReference>
<feature type="compositionally biased region" description="Polar residues" evidence="1">
    <location>
        <begin position="1"/>
        <end position="14"/>
    </location>
</feature>
<accession>A0AAW0V1T3</accession>
<gene>
    <name evidence="3" type="ORF">O3P69_001737</name>
</gene>
<dbReference type="SUPFAM" id="SSF48726">
    <property type="entry name" value="Immunoglobulin"/>
    <property type="match status" value="2"/>
</dbReference>
<dbReference type="Proteomes" id="UP001487740">
    <property type="component" value="Unassembled WGS sequence"/>
</dbReference>
<dbReference type="SMART" id="SM00408">
    <property type="entry name" value="IGc2"/>
    <property type="match status" value="2"/>
</dbReference>
<name>A0AAW0V1T3_SCYPA</name>
<dbReference type="InterPro" id="IPR007110">
    <property type="entry name" value="Ig-like_dom"/>
</dbReference>
<dbReference type="PANTHER" id="PTHR23279">
    <property type="entry name" value="DEFECTIVE PROBOSCIS EXTENSION RESPONSE DPR -RELATED"/>
    <property type="match status" value="1"/>
</dbReference>
<comment type="caution">
    <text evidence="3">The sequence shown here is derived from an EMBL/GenBank/DDBJ whole genome shotgun (WGS) entry which is preliminary data.</text>
</comment>
<feature type="domain" description="Ig-like" evidence="2">
    <location>
        <begin position="51"/>
        <end position="163"/>
    </location>
</feature>
<dbReference type="SMART" id="SM00406">
    <property type="entry name" value="IGv"/>
    <property type="match status" value="1"/>
</dbReference>
<dbReference type="InterPro" id="IPR013106">
    <property type="entry name" value="Ig_V-set"/>
</dbReference>
<dbReference type="EMBL" id="JARAKH010000003">
    <property type="protein sequence ID" value="KAK8405398.1"/>
    <property type="molecule type" value="Genomic_DNA"/>
</dbReference>
<dbReference type="AlphaFoldDB" id="A0AAW0V1T3"/>
<dbReference type="InterPro" id="IPR013783">
    <property type="entry name" value="Ig-like_fold"/>
</dbReference>
<dbReference type="InterPro" id="IPR037448">
    <property type="entry name" value="Zig-8"/>
</dbReference>
<dbReference type="InterPro" id="IPR003598">
    <property type="entry name" value="Ig_sub2"/>
</dbReference>
<dbReference type="Pfam" id="PF13927">
    <property type="entry name" value="Ig_3"/>
    <property type="match status" value="1"/>
</dbReference>
<evidence type="ECO:0000256" key="1">
    <source>
        <dbReference type="SAM" id="MobiDB-lite"/>
    </source>
</evidence>
<feature type="domain" description="Ig-like" evidence="2">
    <location>
        <begin position="167"/>
        <end position="265"/>
    </location>
</feature>
<dbReference type="Gene3D" id="2.60.40.10">
    <property type="entry name" value="Immunoglobulins"/>
    <property type="match status" value="2"/>
</dbReference>
<dbReference type="InterPro" id="IPR036179">
    <property type="entry name" value="Ig-like_dom_sf"/>
</dbReference>
<feature type="compositionally biased region" description="Low complexity" evidence="1">
    <location>
        <begin position="19"/>
        <end position="48"/>
    </location>
</feature>
<dbReference type="PROSITE" id="PS50835">
    <property type="entry name" value="IG_LIKE"/>
    <property type="match status" value="2"/>
</dbReference>
<feature type="region of interest" description="Disordered" evidence="1">
    <location>
        <begin position="1"/>
        <end position="48"/>
    </location>
</feature>
<sequence length="310" mass="33560">MYQSSTEPIRTTQEPVLVTASPSPGPSSTTTTITSAQNLSTTTPTTEAPTPVVEEVAAPILGATARNNSMINITAQLGSSVFLPCVTHHSMERQVSWVRRRDWHILTSGLLTYTKEGRFTMHHSEGSTKWTLAIKYLKLEDEGVYECQISTGGGVVAQLVNLTVVEPRAVIPGSGEHHVQSGSTISLVCYIEQAPARPQSPVAPQYIFWYHNSRMINYDRERGGVRVNIETGQNVRSHLSVTKATPADSGNYTCAAANTRAASITVYVTEDNQIAAIQPYAVDAAGFLHPCLALLMVMAVVAEVVCHSIH</sequence>
<evidence type="ECO:0000259" key="2">
    <source>
        <dbReference type="PROSITE" id="PS50835"/>
    </source>
</evidence>
<dbReference type="GO" id="GO:0032589">
    <property type="term" value="C:neuron projection membrane"/>
    <property type="evidence" value="ECO:0007669"/>
    <property type="project" value="TreeGrafter"/>
</dbReference>
<dbReference type="GO" id="GO:0050808">
    <property type="term" value="P:synapse organization"/>
    <property type="evidence" value="ECO:0007669"/>
    <property type="project" value="TreeGrafter"/>
</dbReference>
<protein>
    <recommendedName>
        <fullName evidence="2">Ig-like domain-containing protein</fullName>
    </recommendedName>
</protein>
<evidence type="ECO:0000313" key="4">
    <source>
        <dbReference type="Proteomes" id="UP001487740"/>
    </source>
</evidence>
<proteinExistence type="predicted"/>
<keyword evidence="4" id="KW-1185">Reference proteome</keyword>